<dbReference type="Pfam" id="PF02899">
    <property type="entry name" value="Phage_int_SAM_1"/>
    <property type="match status" value="1"/>
</dbReference>
<dbReference type="InterPro" id="IPR011010">
    <property type="entry name" value="DNA_brk_join_enz"/>
</dbReference>
<keyword evidence="15" id="KW-0676">Redox-active center</keyword>
<evidence type="ECO:0000256" key="5">
    <source>
        <dbReference type="ARBA" id="ARBA00015810"/>
    </source>
</evidence>
<evidence type="ECO:0000256" key="4">
    <source>
        <dbReference type="ARBA" id="ARBA00010450"/>
    </source>
</evidence>
<dbReference type="GO" id="GO:0005737">
    <property type="term" value="C:cytoplasm"/>
    <property type="evidence" value="ECO:0007669"/>
    <property type="project" value="UniProtKB-SubCell"/>
</dbReference>
<dbReference type="Gene3D" id="1.10.443.10">
    <property type="entry name" value="Intergrase catalytic core"/>
    <property type="match status" value="1"/>
</dbReference>
<dbReference type="Pfam" id="PF13098">
    <property type="entry name" value="Thioredoxin_2"/>
    <property type="match status" value="1"/>
</dbReference>
<dbReference type="PROSITE" id="PS51900">
    <property type="entry name" value="CB"/>
    <property type="match status" value="1"/>
</dbReference>
<evidence type="ECO:0000313" key="20">
    <source>
        <dbReference type="Proteomes" id="UP000601435"/>
    </source>
</evidence>
<dbReference type="Pfam" id="PF00589">
    <property type="entry name" value="Phage_integrase"/>
    <property type="match status" value="1"/>
</dbReference>
<dbReference type="InterPro" id="IPR044068">
    <property type="entry name" value="CB"/>
</dbReference>
<dbReference type="InterPro" id="IPR013762">
    <property type="entry name" value="Integrase-like_cat_sf"/>
</dbReference>
<evidence type="ECO:0000256" key="12">
    <source>
        <dbReference type="ARBA" id="ARBA00023125"/>
    </source>
</evidence>
<feature type="domain" description="Tyr recombinase" evidence="17">
    <location>
        <begin position="94"/>
        <end position="276"/>
    </location>
</feature>
<evidence type="ECO:0000259" key="17">
    <source>
        <dbReference type="PROSITE" id="PS51898"/>
    </source>
</evidence>
<dbReference type="InterPro" id="IPR004107">
    <property type="entry name" value="Integrase_SAM-like_N"/>
</dbReference>
<comment type="caution">
    <text evidence="19">The sequence shown here is derived from an EMBL/GenBank/DDBJ whole genome shotgun (WGS) entry which is preliminary data.</text>
</comment>
<dbReference type="SUPFAM" id="SSF54423">
    <property type="entry name" value="DsbC/DsbG N-terminal domain-like"/>
    <property type="match status" value="1"/>
</dbReference>
<dbReference type="SUPFAM" id="SSF52833">
    <property type="entry name" value="Thioredoxin-like"/>
    <property type="match status" value="1"/>
</dbReference>
<organism evidence="19 20">
    <name type="scientific">Symbiodinium necroappetens</name>
    <dbReference type="NCBI Taxonomy" id="1628268"/>
    <lineage>
        <taxon>Eukaryota</taxon>
        <taxon>Sar</taxon>
        <taxon>Alveolata</taxon>
        <taxon>Dinophyceae</taxon>
        <taxon>Suessiales</taxon>
        <taxon>Symbiodiniaceae</taxon>
        <taxon>Symbiodinium</taxon>
    </lineage>
</organism>
<dbReference type="GO" id="GO:0007059">
    <property type="term" value="P:chromosome segregation"/>
    <property type="evidence" value="ECO:0007669"/>
    <property type="project" value="UniProtKB-KW"/>
</dbReference>
<name>A0A812PWU0_9DINO</name>
<dbReference type="InterPro" id="IPR018950">
    <property type="entry name" value="DiS-bond_isomerase_DsbC/G_N"/>
</dbReference>
<dbReference type="HAMAP" id="MF_01808">
    <property type="entry name" value="Recomb_XerC_XerD"/>
    <property type="match status" value="1"/>
</dbReference>
<protein>
    <recommendedName>
        <fullName evidence="5">Tyrosine recombinase XerD</fullName>
    </recommendedName>
</protein>
<evidence type="ECO:0000256" key="8">
    <source>
        <dbReference type="ARBA" id="ARBA00022729"/>
    </source>
</evidence>
<keyword evidence="12" id="KW-0238">DNA-binding</keyword>
<evidence type="ECO:0000259" key="18">
    <source>
        <dbReference type="PROSITE" id="PS51900"/>
    </source>
</evidence>
<dbReference type="InterPro" id="IPR010998">
    <property type="entry name" value="Integrase_recombinase_N"/>
</dbReference>
<dbReference type="SUPFAM" id="SSF47823">
    <property type="entry name" value="lambda integrase-like, N-terminal domain"/>
    <property type="match status" value="1"/>
</dbReference>
<dbReference type="PROSITE" id="PS51898">
    <property type="entry name" value="TYR_RECOMBINASE"/>
    <property type="match status" value="1"/>
</dbReference>
<comment type="similarity">
    <text evidence="3">Belongs to the thioredoxin family. DsbC subfamily.</text>
</comment>
<dbReference type="HAMAP" id="MF_01807">
    <property type="entry name" value="Recomb_XerD"/>
    <property type="match status" value="1"/>
</dbReference>
<dbReference type="NCBIfam" id="NF001399">
    <property type="entry name" value="PRK00283.1"/>
    <property type="match status" value="1"/>
</dbReference>
<dbReference type="InterPro" id="IPR011932">
    <property type="entry name" value="Recomb_XerD"/>
</dbReference>
<dbReference type="CDD" id="cd03020">
    <property type="entry name" value="DsbA_DsbC_DsbG"/>
    <property type="match status" value="1"/>
</dbReference>
<keyword evidence="11" id="KW-0229">DNA integration</keyword>
<keyword evidence="10" id="KW-0159">Chromosome partition</keyword>
<reference evidence="19" key="1">
    <citation type="submission" date="2021-02" db="EMBL/GenBank/DDBJ databases">
        <authorList>
            <person name="Dougan E. K."/>
            <person name="Rhodes N."/>
            <person name="Thang M."/>
            <person name="Chan C."/>
        </authorList>
    </citation>
    <scope>NUCLEOTIDE SEQUENCE</scope>
</reference>
<dbReference type="OrthoDB" id="2361793at2759"/>
<evidence type="ECO:0000256" key="15">
    <source>
        <dbReference type="ARBA" id="ARBA00023284"/>
    </source>
</evidence>
<dbReference type="InterPro" id="IPR051470">
    <property type="entry name" value="Thiol:disulfide_interchange"/>
</dbReference>
<dbReference type="GO" id="GO:0009009">
    <property type="term" value="F:site-specific recombinase activity"/>
    <property type="evidence" value="ECO:0007669"/>
    <property type="project" value="InterPro"/>
</dbReference>
<evidence type="ECO:0000256" key="16">
    <source>
        <dbReference type="ARBA" id="ARBA00023306"/>
    </source>
</evidence>
<dbReference type="GO" id="GO:0006310">
    <property type="term" value="P:DNA recombination"/>
    <property type="evidence" value="ECO:0007669"/>
    <property type="project" value="UniProtKB-KW"/>
</dbReference>
<dbReference type="Gene3D" id="3.40.30.10">
    <property type="entry name" value="Glutaredoxin"/>
    <property type="match status" value="1"/>
</dbReference>
<dbReference type="AlphaFoldDB" id="A0A812PWU0"/>
<dbReference type="Gene3D" id="1.10.150.130">
    <property type="match status" value="1"/>
</dbReference>
<dbReference type="Gene3D" id="3.10.450.70">
    <property type="entry name" value="Disulphide bond isomerase, DsbC/G, N-terminal"/>
    <property type="match status" value="1"/>
</dbReference>
<dbReference type="Proteomes" id="UP000601435">
    <property type="component" value="Unassembled WGS sequence"/>
</dbReference>
<dbReference type="InterPro" id="IPR023009">
    <property type="entry name" value="Tyrosine_recombinase_XerC/XerD"/>
</dbReference>
<dbReference type="SUPFAM" id="SSF56349">
    <property type="entry name" value="DNA breaking-rejoining enzymes"/>
    <property type="match status" value="1"/>
</dbReference>
<dbReference type="InterPro" id="IPR002104">
    <property type="entry name" value="Integrase_catalytic"/>
</dbReference>
<comment type="subcellular location">
    <subcellularLocation>
        <location evidence="2">Cytoplasm</location>
    </subcellularLocation>
    <subcellularLocation>
        <location evidence="1">Periplasm</location>
    </subcellularLocation>
</comment>
<keyword evidence="14" id="KW-0233">DNA recombination</keyword>
<evidence type="ECO:0000256" key="13">
    <source>
        <dbReference type="ARBA" id="ARBA00023157"/>
    </source>
</evidence>
<keyword evidence="7" id="KW-0132">Cell division</keyword>
<dbReference type="CDD" id="cd00798">
    <property type="entry name" value="INT_XerDC_C"/>
    <property type="match status" value="1"/>
</dbReference>
<sequence>MWLERGLSEHTLAAYRRDLQNVQNWLLLRERDLLTARASDLMEYMAHRFSEGIASRSAARNLSALRGFYRHQLLKEALAEDPTALLAHPKTGRALPLVISAAQVEALLAAPDVGTALGLRDRTMLEVLYATGLRISELITLQLTSINQRQGVVRVTGKGGKERLVPMGETSLQWLGRYLQDGRSELLGEAGSVLFPSRRGQQMTRQTFWHAIKRYALIAGIPSTVSPHTLRHAFATHLVDNGADLRAVQMMLGHSDLSTTQIYTHIAQQRLQNLVRSEKLMAKLALLLPDLPIEAVVATPKAGFYAVELEGGQTLYGSADAEYLFSGDMYRLTSEVENLAETRRMTKRRALLAAEPLENMVVFSPAGETKSFISVFTDVDCGYCRKLHQEIAEINALGIEVRYLGYPRGGLGTPTHAKIVSAWCADDPTEALTALKSGLNIDMKDCDNPIAEQYELGRKVGVTGTPAIVTADGRLLPGYMPAAALAEAIGLN</sequence>
<accession>A0A812PWU0</accession>
<evidence type="ECO:0000256" key="6">
    <source>
        <dbReference type="ARBA" id="ARBA00022490"/>
    </source>
</evidence>
<dbReference type="PANTHER" id="PTHR35272:SF3">
    <property type="entry name" value="THIOL:DISULFIDE INTERCHANGE PROTEIN DSBC"/>
    <property type="match status" value="1"/>
</dbReference>
<proteinExistence type="inferred from homology"/>
<dbReference type="EMBL" id="CAJNJA010015696">
    <property type="protein sequence ID" value="CAE7366500.1"/>
    <property type="molecule type" value="Genomic_DNA"/>
</dbReference>
<keyword evidence="6" id="KW-0963">Cytoplasm</keyword>
<gene>
    <name evidence="19" type="primary">xerD</name>
    <name evidence="19" type="ORF">SNEC2469_LOCUS9761</name>
</gene>
<keyword evidence="13" id="KW-1015">Disulfide bond</keyword>
<evidence type="ECO:0000313" key="19">
    <source>
        <dbReference type="EMBL" id="CAE7366500.1"/>
    </source>
</evidence>
<evidence type="ECO:0000256" key="1">
    <source>
        <dbReference type="ARBA" id="ARBA00004418"/>
    </source>
</evidence>
<dbReference type="InterPro" id="IPR033954">
    <property type="entry name" value="DiS-bond_Isoase_DsbC/G"/>
</dbReference>
<dbReference type="InterPro" id="IPR012336">
    <property type="entry name" value="Thioredoxin-like_fold"/>
</dbReference>
<evidence type="ECO:0000256" key="3">
    <source>
        <dbReference type="ARBA" id="ARBA00009813"/>
    </source>
</evidence>
<keyword evidence="8" id="KW-0732">Signal</keyword>
<dbReference type="InterPro" id="IPR009094">
    <property type="entry name" value="DiS-bond_isomerase_DsbC/G_N_sf"/>
</dbReference>
<dbReference type="Pfam" id="PF10411">
    <property type="entry name" value="DsbC_N"/>
    <property type="match status" value="1"/>
</dbReference>
<evidence type="ECO:0000256" key="11">
    <source>
        <dbReference type="ARBA" id="ARBA00022908"/>
    </source>
</evidence>
<evidence type="ECO:0000256" key="2">
    <source>
        <dbReference type="ARBA" id="ARBA00004496"/>
    </source>
</evidence>
<feature type="domain" description="Core-binding (CB)" evidence="18">
    <location>
        <begin position="1"/>
        <end position="73"/>
    </location>
</feature>
<evidence type="ECO:0000256" key="7">
    <source>
        <dbReference type="ARBA" id="ARBA00022618"/>
    </source>
</evidence>
<keyword evidence="16" id="KW-0131">Cell cycle</keyword>
<dbReference type="NCBIfam" id="TIGR02225">
    <property type="entry name" value="recomb_XerD"/>
    <property type="match status" value="1"/>
</dbReference>
<evidence type="ECO:0000256" key="14">
    <source>
        <dbReference type="ARBA" id="ARBA00023172"/>
    </source>
</evidence>
<dbReference type="GO" id="GO:0051301">
    <property type="term" value="P:cell division"/>
    <property type="evidence" value="ECO:0007669"/>
    <property type="project" value="UniProtKB-KW"/>
</dbReference>
<dbReference type="InterPro" id="IPR036249">
    <property type="entry name" value="Thioredoxin-like_sf"/>
</dbReference>
<keyword evidence="9" id="KW-0574">Periplasm</keyword>
<evidence type="ECO:0000256" key="10">
    <source>
        <dbReference type="ARBA" id="ARBA00022829"/>
    </source>
</evidence>
<comment type="similarity">
    <text evidence="4">Belongs to the 'phage' integrase family. XerD subfamily.</text>
</comment>
<dbReference type="PANTHER" id="PTHR35272">
    <property type="entry name" value="THIOL:DISULFIDE INTERCHANGE PROTEIN DSBC-RELATED"/>
    <property type="match status" value="1"/>
</dbReference>
<evidence type="ECO:0000256" key="9">
    <source>
        <dbReference type="ARBA" id="ARBA00022764"/>
    </source>
</evidence>
<keyword evidence="20" id="KW-1185">Reference proteome</keyword>
<dbReference type="GO" id="GO:0003677">
    <property type="term" value="F:DNA binding"/>
    <property type="evidence" value="ECO:0007669"/>
    <property type="project" value="UniProtKB-KW"/>
</dbReference>